<dbReference type="PANTHER" id="PTHR13847">
    <property type="entry name" value="SARCOSINE DEHYDROGENASE-RELATED"/>
    <property type="match status" value="1"/>
</dbReference>
<evidence type="ECO:0000313" key="3">
    <source>
        <dbReference type="Proteomes" id="UP001164390"/>
    </source>
</evidence>
<reference evidence="2" key="1">
    <citation type="submission" date="2022-01" db="EMBL/GenBank/DDBJ databases">
        <title>Nocardioidaceae gen. sp. A5X3R13.</title>
        <authorList>
            <person name="Lopez Marin M.A."/>
            <person name="Uhlik O."/>
        </authorList>
    </citation>
    <scope>NUCLEOTIDE SEQUENCE</scope>
    <source>
        <strain evidence="2">A5X3R13</strain>
    </source>
</reference>
<dbReference type="RefSeq" id="WP_271633157.1">
    <property type="nucleotide sequence ID" value="NZ_CP094970.1"/>
</dbReference>
<dbReference type="PANTHER" id="PTHR13847:SF281">
    <property type="entry name" value="FAD DEPENDENT OXIDOREDUCTASE DOMAIN-CONTAINING PROTEIN"/>
    <property type="match status" value="1"/>
</dbReference>
<accession>A0AA46TFX6</accession>
<name>A0AA46TFX6_9ACTN</name>
<dbReference type="GO" id="GO:0005737">
    <property type="term" value="C:cytoplasm"/>
    <property type="evidence" value="ECO:0007669"/>
    <property type="project" value="TreeGrafter"/>
</dbReference>
<proteinExistence type="predicted"/>
<evidence type="ECO:0000259" key="1">
    <source>
        <dbReference type="Pfam" id="PF01266"/>
    </source>
</evidence>
<dbReference type="Pfam" id="PF01266">
    <property type="entry name" value="DAO"/>
    <property type="match status" value="1"/>
</dbReference>
<dbReference type="AlphaFoldDB" id="A0AA46TFX6"/>
<feature type="domain" description="FAD dependent oxidoreductase" evidence="1">
    <location>
        <begin position="37"/>
        <end position="397"/>
    </location>
</feature>
<dbReference type="Proteomes" id="UP001164390">
    <property type="component" value="Chromosome"/>
</dbReference>
<dbReference type="Gene3D" id="3.50.50.60">
    <property type="entry name" value="FAD/NAD(P)-binding domain"/>
    <property type="match status" value="1"/>
</dbReference>
<evidence type="ECO:0000313" key="2">
    <source>
        <dbReference type="EMBL" id="UYM04443.1"/>
    </source>
</evidence>
<dbReference type="SUPFAM" id="SSF51905">
    <property type="entry name" value="FAD/NAD(P)-binding domain"/>
    <property type="match status" value="1"/>
</dbReference>
<gene>
    <name evidence="2" type="ORF">L0C25_18165</name>
</gene>
<organism evidence="2 3">
    <name type="scientific">Solicola gregarius</name>
    <dbReference type="NCBI Taxonomy" id="2908642"/>
    <lineage>
        <taxon>Bacteria</taxon>
        <taxon>Bacillati</taxon>
        <taxon>Actinomycetota</taxon>
        <taxon>Actinomycetes</taxon>
        <taxon>Propionibacteriales</taxon>
        <taxon>Nocardioidaceae</taxon>
        <taxon>Solicola</taxon>
    </lineage>
</organism>
<dbReference type="InterPro" id="IPR006076">
    <property type="entry name" value="FAD-dep_OxRdtase"/>
</dbReference>
<dbReference type="InterPro" id="IPR036188">
    <property type="entry name" value="FAD/NAD-bd_sf"/>
</dbReference>
<keyword evidence="3" id="KW-1185">Reference proteome</keyword>
<dbReference type="KEGG" id="sgrg:L0C25_18165"/>
<sequence>MSDLAERVRRAKPEPFWLDDDASPEPLPPLAHDVSTDLLVVGGGYSGLWSALLAKERHPDRAVMLVEAGTCGGEASGRNGGFCEASLTHGFDNGLSRWPDDLPALLRMGRENLDEIEAAVSRYGIDCNFERNGELDVATDEYQVDELRDAAAAMSAYGLPATFVERDDARARFDSPAVLAALHDPDVALVEPARLAWGLRSACLEAGVEIFESSHASAIDRDDAGVRVRVGDRTVQARRVILATNAFPPLLRRLRLMTVPVYDYALVTDPLSDLQRKEIGWAGREGVGDSGNQFHYLRLTRDNRILFGGYDAIYHYGNGIRRSYEQRQATFETLGRHFEEYFPALQGIGFSHRWGGVIDTSTQFCAFYGTAYDGAVAYALGFTGLGVGATRFAALVMLDLLDGAKTERTELEMVRRKPLPFPPEPARYAGVQLTRWSLAKADANQGKRNAWLKLTDALGLGFDS</sequence>
<dbReference type="Gene3D" id="3.30.9.10">
    <property type="entry name" value="D-Amino Acid Oxidase, subunit A, domain 2"/>
    <property type="match status" value="1"/>
</dbReference>
<protein>
    <submittedName>
        <fullName evidence="2">FAD-binding oxidoreductase</fullName>
    </submittedName>
</protein>
<dbReference type="EMBL" id="CP094970">
    <property type="protein sequence ID" value="UYM04443.1"/>
    <property type="molecule type" value="Genomic_DNA"/>
</dbReference>